<accession>A0A916DV23</accession>
<dbReference type="KEGG" id="aup:AsAng_0038030"/>
<evidence type="ECO:0000313" key="2">
    <source>
        <dbReference type="Proteomes" id="UP001060919"/>
    </source>
</evidence>
<name>A0A916DV23_9BACT</name>
<gene>
    <name evidence="1" type="ORF">AsAng_0038030</name>
</gene>
<dbReference type="EMBL" id="AP026867">
    <property type="protein sequence ID" value="BDS13075.1"/>
    <property type="molecule type" value="Genomic_DNA"/>
</dbReference>
<organism evidence="1 2">
    <name type="scientific">Aureispira anguillae</name>
    <dbReference type="NCBI Taxonomy" id="2864201"/>
    <lineage>
        <taxon>Bacteria</taxon>
        <taxon>Pseudomonadati</taxon>
        <taxon>Bacteroidota</taxon>
        <taxon>Saprospiria</taxon>
        <taxon>Saprospirales</taxon>
        <taxon>Saprospiraceae</taxon>
        <taxon>Aureispira</taxon>
    </lineage>
</organism>
<sequence length="264" mass="30638">MEDKSLKDAIEEDFKKLGFEPKGACFEFKTNGIIITIDEQREVSAYVEIEKEPINLIADTIGELEDWLEFIELNNTNKSKGMDYNKLSKEIHEAQKEAGWYDNYRSDKTLLLLIKSELFEAFEAYRKGEAYIPLDSYYLETLLGIGVEGHFASEFKATIKDSFADELADIMIRVLDFAGYKGIEIIMKYGETKIYYPDVLDDIVNMDKYLTALYDRFVSEDDIFNLICKVKDMASKYEIDLERHILLKLAYNKTRGKRHGNKVL</sequence>
<dbReference type="Proteomes" id="UP001060919">
    <property type="component" value="Chromosome"/>
</dbReference>
<keyword evidence="2" id="KW-1185">Reference proteome</keyword>
<dbReference type="RefSeq" id="WP_264788387.1">
    <property type="nucleotide sequence ID" value="NZ_AP026867.1"/>
</dbReference>
<proteinExistence type="predicted"/>
<evidence type="ECO:0000313" key="1">
    <source>
        <dbReference type="EMBL" id="BDS13075.1"/>
    </source>
</evidence>
<protein>
    <submittedName>
        <fullName evidence="1">Uncharacterized protein</fullName>
    </submittedName>
</protein>
<dbReference type="SUPFAM" id="SSF101386">
    <property type="entry name" value="all-alpha NTP pyrophosphatases"/>
    <property type="match status" value="1"/>
</dbReference>
<reference evidence="1" key="1">
    <citation type="submission" date="2022-09" db="EMBL/GenBank/DDBJ databases">
        <title>Aureispira anguillicida sp. nov., isolated from Leptocephalus of Japanese eel Anguilla japonica.</title>
        <authorList>
            <person name="Yuasa K."/>
            <person name="Mekata T."/>
            <person name="Ikunari K."/>
        </authorList>
    </citation>
    <scope>NUCLEOTIDE SEQUENCE</scope>
    <source>
        <strain evidence="1">EL160426</strain>
    </source>
</reference>
<dbReference type="Gene3D" id="1.10.287.1080">
    <property type="entry name" value="MazG-like"/>
    <property type="match status" value="1"/>
</dbReference>
<dbReference type="AlphaFoldDB" id="A0A916DV23"/>